<keyword evidence="2 7" id="KW-0813">Transport</keyword>
<keyword evidence="6 7" id="KW-0472">Membrane</keyword>
<dbReference type="InterPro" id="IPR050809">
    <property type="entry name" value="UgpAE/MalFG_permease"/>
</dbReference>
<dbReference type="Pfam" id="PF00528">
    <property type="entry name" value="BPD_transp_1"/>
    <property type="match status" value="1"/>
</dbReference>
<evidence type="ECO:0000256" key="7">
    <source>
        <dbReference type="RuleBase" id="RU363032"/>
    </source>
</evidence>
<proteinExistence type="inferred from homology"/>
<accession>A0A9D1TC13</accession>
<dbReference type="GO" id="GO:0005886">
    <property type="term" value="C:plasma membrane"/>
    <property type="evidence" value="ECO:0007669"/>
    <property type="project" value="UniProtKB-SubCell"/>
</dbReference>
<dbReference type="PROSITE" id="PS50928">
    <property type="entry name" value="ABC_TM1"/>
    <property type="match status" value="1"/>
</dbReference>
<keyword evidence="5 7" id="KW-1133">Transmembrane helix</keyword>
<gene>
    <name evidence="9" type="ORF">IAA64_04585</name>
</gene>
<dbReference type="InterPro" id="IPR035906">
    <property type="entry name" value="MetI-like_sf"/>
</dbReference>
<evidence type="ECO:0000313" key="9">
    <source>
        <dbReference type="EMBL" id="HIV27221.1"/>
    </source>
</evidence>
<sequence length="313" mass="35418">MNANRAIPAAPRGAWRKRVWKNRMMYLMLLIPLAMLILFKYVPMYGVQIAFRNFLPGRSIWESEWVGLKYIVNFFNSYNFWTILKNTLVLGLYGIAVFPCSLILAICVNYLRNKKFQKVVQTISYLPHFITMVVMCSIILQMFDARTGLFNAVMDLFGVQPRNYMGIPGAFKHIYIWTNIWQDVGYASIIYIASLSGVSPELHEAATIDGATLLKRVWHVDLPALLPTICVLLIMRCGSMLNVGYEKVYLLQNPMNLSASEIINTYVYKQGLTSGLPQYSSATAIGLFVSLVNMVILVIVNRLSGAISGNSLW</sequence>
<comment type="caution">
    <text evidence="9">The sequence shown here is derived from an EMBL/GenBank/DDBJ whole genome shotgun (WGS) entry which is preliminary data.</text>
</comment>
<feature type="domain" description="ABC transmembrane type-1" evidence="8">
    <location>
        <begin position="83"/>
        <end position="300"/>
    </location>
</feature>
<evidence type="ECO:0000256" key="2">
    <source>
        <dbReference type="ARBA" id="ARBA00022448"/>
    </source>
</evidence>
<reference evidence="9" key="1">
    <citation type="submission" date="2020-10" db="EMBL/GenBank/DDBJ databases">
        <authorList>
            <person name="Gilroy R."/>
        </authorList>
    </citation>
    <scope>NUCLEOTIDE SEQUENCE</scope>
    <source>
        <strain evidence="9">CHK183-6373</strain>
    </source>
</reference>
<keyword evidence="3" id="KW-1003">Cell membrane</keyword>
<dbReference type="GO" id="GO:0055085">
    <property type="term" value="P:transmembrane transport"/>
    <property type="evidence" value="ECO:0007669"/>
    <property type="project" value="InterPro"/>
</dbReference>
<evidence type="ECO:0000256" key="4">
    <source>
        <dbReference type="ARBA" id="ARBA00022692"/>
    </source>
</evidence>
<organism evidence="9 10">
    <name type="scientific">Candidatus Ornithocaccomicrobium faecavium</name>
    <dbReference type="NCBI Taxonomy" id="2840890"/>
    <lineage>
        <taxon>Bacteria</taxon>
        <taxon>Bacillati</taxon>
        <taxon>Bacillota</taxon>
        <taxon>Clostridia</taxon>
        <taxon>Candidatus Ornithocaccomicrobium</taxon>
    </lineage>
</organism>
<reference evidence="9" key="2">
    <citation type="journal article" date="2021" name="PeerJ">
        <title>Extensive microbial diversity within the chicken gut microbiome revealed by metagenomics and culture.</title>
        <authorList>
            <person name="Gilroy R."/>
            <person name="Ravi A."/>
            <person name="Getino M."/>
            <person name="Pursley I."/>
            <person name="Horton D.L."/>
            <person name="Alikhan N.F."/>
            <person name="Baker D."/>
            <person name="Gharbi K."/>
            <person name="Hall N."/>
            <person name="Watson M."/>
            <person name="Adriaenssens E.M."/>
            <person name="Foster-Nyarko E."/>
            <person name="Jarju S."/>
            <person name="Secka A."/>
            <person name="Antonio M."/>
            <person name="Oren A."/>
            <person name="Chaudhuri R.R."/>
            <person name="La Ragione R."/>
            <person name="Hildebrand F."/>
            <person name="Pallen M.J."/>
        </authorList>
    </citation>
    <scope>NUCLEOTIDE SEQUENCE</scope>
    <source>
        <strain evidence="9">CHK183-6373</strain>
    </source>
</reference>
<evidence type="ECO:0000256" key="1">
    <source>
        <dbReference type="ARBA" id="ARBA00004651"/>
    </source>
</evidence>
<dbReference type="Proteomes" id="UP000886884">
    <property type="component" value="Unassembled WGS sequence"/>
</dbReference>
<feature type="transmembrane region" description="Helical" evidence="7">
    <location>
        <begin position="279"/>
        <end position="300"/>
    </location>
</feature>
<dbReference type="PANTHER" id="PTHR43227">
    <property type="entry name" value="BLL4140 PROTEIN"/>
    <property type="match status" value="1"/>
</dbReference>
<comment type="subcellular location">
    <subcellularLocation>
        <location evidence="1 7">Cell membrane</location>
        <topology evidence="1 7">Multi-pass membrane protein</topology>
    </subcellularLocation>
</comment>
<dbReference type="SUPFAM" id="SSF161098">
    <property type="entry name" value="MetI-like"/>
    <property type="match status" value="1"/>
</dbReference>
<comment type="similarity">
    <text evidence="7">Belongs to the binding-protein-dependent transport system permease family.</text>
</comment>
<dbReference type="EMBL" id="DVOT01000080">
    <property type="protein sequence ID" value="HIV27221.1"/>
    <property type="molecule type" value="Genomic_DNA"/>
</dbReference>
<name>A0A9D1TC13_9FIRM</name>
<feature type="transmembrane region" description="Helical" evidence="7">
    <location>
        <begin position="123"/>
        <end position="143"/>
    </location>
</feature>
<dbReference type="Gene3D" id="1.10.3720.10">
    <property type="entry name" value="MetI-like"/>
    <property type="match status" value="1"/>
</dbReference>
<dbReference type="CDD" id="cd06261">
    <property type="entry name" value="TM_PBP2"/>
    <property type="match status" value="1"/>
</dbReference>
<dbReference type="InterPro" id="IPR000515">
    <property type="entry name" value="MetI-like"/>
</dbReference>
<dbReference type="PANTHER" id="PTHR43227:SF11">
    <property type="entry name" value="BLL4140 PROTEIN"/>
    <property type="match status" value="1"/>
</dbReference>
<keyword evidence="4 7" id="KW-0812">Transmembrane</keyword>
<evidence type="ECO:0000313" key="10">
    <source>
        <dbReference type="Proteomes" id="UP000886884"/>
    </source>
</evidence>
<evidence type="ECO:0000256" key="5">
    <source>
        <dbReference type="ARBA" id="ARBA00022989"/>
    </source>
</evidence>
<protein>
    <submittedName>
        <fullName evidence="9">Sugar ABC transporter permease</fullName>
    </submittedName>
</protein>
<evidence type="ECO:0000256" key="6">
    <source>
        <dbReference type="ARBA" id="ARBA00023136"/>
    </source>
</evidence>
<dbReference type="AlphaFoldDB" id="A0A9D1TC13"/>
<feature type="transmembrane region" description="Helical" evidence="7">
    <location>
        <begin position="24"/>
        <end position="42"/>
    </location>
</feature>
<feature type="transmembrane region" description="Helical" evidence="7">
    <location>
        <begin position="88"/>
        <end position="111"/>
    </location>
</feature>
<evidence type="ECO:0000256" key="3">
    <source>
        <dbReference type="ARBA" id="ARBA00022475"/>
    </source>
</evidence>
<evidence type="ECO:0000259" key="8">
    <source>
        <dbReference type="PROSITE" id="PS50928"/>
    </source>
</evidence>